<gene>
    <name evidence="1" type="ORF">DARMORV10_C01P14720.1</name>
</gene>
<dbReference type="EMBL" id="HG994365">
    <property type="protein sequence ID" value="CAF2070157.1"/>
    <property type="molecule type" value="Genomic_DNA"/>
</dbReference>
<proteinExistence type="predicted"/>
<name>A0A816RG53_BRANA</name>
<sequence length="105" mass="11951">MMINNHQTTSGVMIMIDKNAGIEENMDLVAEILEALVMRGHVEEALGTIDLLNQNRHTADVGRLLSVLSKKGFDFRWLLVNPCHHGMDWLLRRLSPPISLHREKP</sequence>
<evidence type="ECO:0000313" key="1">
    <source>
        <dbReference type="EMBL" id="CAF2070157.1"/>
    </source>
</evidence>
<organism evidence="1">
    <name type="scientific">Brassica napus</name>
    <name type="common">Rape</name>
    <dbReference type="NCBI Taxonomy" id="3708"/>
    <lineage>
        <taxon>Eukaryota</taxon>
        <taxon>Viridiplantae</taxon>
        <taxon>Streptophyta</taxon>
        <taxon>Embryophyta</taxon>
        <taxon>Tracheophyta</taxon>
        <taxon>Spermatophyta</taxon>
        <taxon>Magnoliopsida</taxon>
        <taxon>eudicotyledons</taxon>
        <taxon>Gunneridae</taxon>
        <taxon>Pentapetalae</taxon>
        <taxon>rosids</taxon>
        <taxon>malvids</taxon>
        <taxon>Brassicales</taxon>
        <taxon>Brassicaceae</taxon>
        <taxon>Brassiceae</taxon>
        <taxon>Brassica</taxon>
    </lineage>
</organism>
<protein>
    <submittedName>
        <fullName evidence="1">(rape) hypothetical protein</fullName>
    </submittedName>
</protein>
<reference evidence="1" key="1">
    <citation type="submission" date="2021-01" db="EMBL/GenBank/DDBJ databases">
        <authorList>
            <consortium name="Genoscope - CEA"/>
            <person name="William W."/>
        </authorList>
    </citation>
    <scope>NUCLEOTIDE SEQUENCE</scope>
</reference>
<accession>A0A816RG53</accession>
<dbReference type="AlphaFoldDB" id="A0A816RG53"/>
<dbReference type="Proteomes" id="UP001295469">
    <property type="component" value="Chromosome C01"/>
</dbReference>